<dbReference type="EMBL" id="JARKIK010000044">
    <property type="protein sequence ID" value="KAK8736537.1"/>
    <property type="molecule type" value="Genomic_DNA"/>
</dbReference>
<feature type="compositionally biased region" description="Polar residues" evidence="1">
    <location>
        <begin position="528"/>
        <end position="563"/>
    </location>
</feature>
<keyword evidence="3" id="KW-1185">Reference proteome</keyword>
<feature type="region of interest" description="Disordered" evidence="1">
    <location>
        <begin position="1013"/>
        <end position="1068"/>
    </location>
</feature>
<protein>
    <submittedName>
        <fullName evidence="2">Uncharacterized protein</fullName>
    </submittedName>
</protein>
<feature type="compositionally biased region" description="Pro residues" evidence="1">
    <location>
        <begin position="1111"/>
        <end position="1126"/>
    </location>
</feature>
<feature type="compositionally biased region" description="Basic and acidic residues" evidence="1">
    <location>
        <begin position="365"/>
        <end position="399"/>
    </location>
</feature>
<feature type="region of interest" description="Disordered" evidence="1">
    <location>
        <begin position="357"/>
        <end position="806"/>
    </location>
</feature>
<accession>A0AAW0WY55</accession>
<feature type="compositionally biased region" description="Polar residues" evidence="1">
    <location>
        <begin position="927"/>
        <end position="939"/>
    </location>
</feature>
<feature type="compositionally biased region" description="Low complexity" evidence="1">
    <location>
        <begin position="401"/>
        <end position="410"/>
    </location>
</feature>
<feature type="compositionally biased region" description="Polar residues" evidence="1">
    <location>
        <begin position="708"/>
        <end position="744"/>
    </location>
</feature>
<feature type="compositionally biased region" description="Basic and acidic residues" evidence="1">
    <location>
        <begin position="941"/>
        <end position="950"/>
    </location>
</feature>
<name>A0AAW0WY55_CHEQU</name>
<feature type="compositionally biased region" description="Polar residues" evidence="1">
    <location>
        <begin position="627"/>
        <end position="652"/>
    </location>
</feature>
<feature type="compositionally biased region" description="Acidic residues" evidence="1">
    <location>
        <begin position="1026"/>
        <end position="1035"/>
    </location>
</feature>
<feature type="region of interest" description="Disordered" evidence="1">
    <location>
        <begin position="1095"/>
        <end position="1287"/>
    </location>
</feature>
<reference evidence="2 3" key="1">
    <citation type="journal article" date="2024" name="BMC Genomics">
        <title>Genome assembly of redclaw crayfish (Cherax quadricarinatus) provides insights into its immune adaptation and hypoxia tolerance.</title>
        <authorList>
            <person name="Liu Z."/>
            <person name="Zheng J."/>
            <person name="Li H."/>
            <person name="Fang K."/>
            <person name="Wang S."/>
            <person name="He J."/>
            <person name="Zhou D."/>
            <person name="Weng S."/>
            <person name="Chi M."/>
            <person name="Gu Z."/>
            <person name="He J."/>
            <person name="Li F."/>
            <person name="Wang M."/>
        </authorList>
    </citation>
    <scope>NUCLEOTIDE SEQUENCE [LARGE SCALE GENOMIC DNA]</scope>
    <source>
        <strain evidence="2">ZL_2023a</strain>
    </source>
</reference>
<evidence type="ECO:0000256" key="1">
    <source>
        <dbReference type="SAM" id="MobiDB-lite"/>
    </source>
</evidence>
<feature type="compositionally biased region" description="Basic and acidic residues" evidence="1">
    <location>
        <begin position="262"/>
        <end position="271"/>
    </location>
</feature>
<feature type="compositionally biased region" description="Low complexity" evidence="1">
    <location>
        <begin position="1127"/>
        <end position="1141"/>
    </location>
</feature>
<proteinExistence type="predicted"/>
<feature type="compositionally biased region" description="Polar residues" evidence="1">
    <location>
        <begin position="277"/>
        <end position="286"/>
    </location>
</feature>
<evidence type="ECO:0000313" key="2">
    <source>
        <dbReference type="EMBL" id="KAK8736537.1"/>
    </source>
</evidence>
<feature type="compositionally biased region" description="Polar residues" evidence="1">
    <location>
        <begin position="775"/>
        <end position="802"/>
    </location>
</feature>
<gene>
    <name evidence="2" type="ORF">OTU49_005059</name>
</gene>
<feature type="compositionally biased region" description="Polar residues" evidence="1">
    <location>
        <begin position="1100"/>
        <end position="1110"/>
    </location>
</feature>
<feature type="compositionally biased region" description="Pro residues" evidence="1">
    <location>
        <begin position="471"/>
        <end position="491"/>
    </location>
</feature>
<feature type="compositionally biased region" description="Low complexity" evidence="1">
    <location>
        <begin position="457"/>
        <end position="470"/>
    </location>
</feature>
<feature type="compositionally biased region" description="Basic and acidic residues" evidence="1">
    <location>
        <begin position="653"/>
        <end position="664"/>
    </location>
</feature>
<feature type="compositionally biased region" description="Polar residues" evidence="1">
    <location>
        <begin position="1044"/>
        <end position="1064"/>
    </location>
</feature>
<dbReference type="Proteomes" id="UP001445076">
    <property type="component" value="Unassembled WGS sequence"/>
</dbReference>
<feature type="compositionally biased region" description="Pro residues" evidence="1">
    <location>
        <begin position="605"/>
        <end position="625"/>
    </location>
</feature>
<evidence type="ECO:0000313" key="3">
    <source>
        <dbReference type="Proteomes" id="UP001445076"/>
    </source>
</evidence>
<feature type="compositionally biased region" description="Low complexity" evidence="1">
    <location>
        <begin position="579"/>
        <end position="595"/>
    </location>
</feature>
<feature type="region of interest" description="Disordered" evidence="1">
    <location>
        <begin position="262"/>
        <end position="295"/>
    </location>
</feature>
<sequence>MPASARSSRGSGGSGGGRRHHHHHDNNNYQDNYHSNHDDDHHHHHNGTYGVVATQYYESGPPASKMQLSTLDDGEVYETVKEEEWLTRKKVTKTTTKNIETRTQRQVVLEDGQVVEDSGPVITTDCKEDTVTQEVVADETLTPEGQPKELEAPPGEEWVPVGGAVIVSEKKEHIVNSHQVAENRRETEEITHLGDVTNQEVEEHVYGEGDLRALTQAREGRGWEVARPEKRLVHQSARKWGTVDTQDVHETSRIQDGHVVTETEKTTQHEDYENESVPDSGSSLSDGSVHEEAHETHHNIVHTKDEDLVEYYGVPRGATLAQGVKLGEGMHVVSEDFHEDREGEELDSLSERLRRARRLGAIKPKPRDTPERTDALTRRPLDYHQEEETRKSETNRWLENHFGSESGRSGSSHHEPEEASGVHTAGGNVITITMSPRPATPEDMPDAPPPPIHRWPASSSLSQNHSLASKAPPPPQPPKPAAAWTPSPPAPSHQQPAPHNGEEITDTMIAAARARLRSTGRILDDSDQGNPPLSPPSTNGTRFTSLQDRVHVQASSAGTFSSPPVSPTGISRPDDPVYGSRFRSGSPSGPSRLFSTHNRSYRPAAPSPPESPPPPVPVTPPPPPINVNRSQSFNTANKSWMNSNLKTSSSRLMDSRLKEYRSEEQLDTVGHKPYTRWSTTHREISPEPSRELTPPPPPRQRTSHTPQSKYTHYNTAPTRSSRSSKTSEFATQTVARDSGTQTDPSPVPPPRTKKKNRPKTYYFGQDSSSSTSSSNRVTKTPTNAATNTVSYTNTNKQNQSSPKVERRFRTTKTITPVIVPTTNASSTNHNSILKNRSWHYRSMDELSTGVESTPKASWTNTVDPRRRPRNYNKAKEPETKTLPKKLVNGTLSPSKTYIFGGDNTSSVSRVQPESSSHLRRSHGGSMVNVSLASMSSPKSKVQVEQEDRQSPPRNIRPVIRSKSLNVKPAPLSTVPSSVGVPSGSGLSSHQRTSSVYKSSPYLNLRSPNLIATIARSNSTRRTTEDQNGDYEDEESLPPGERYTSRNTPHTAAYNSHNPPTMNGQDNRDEEKRNRFMKGLLTSAPELFHFIHGDEVDKQGSESVPSKTRLSPNPPESPPQLIRPPESPVTSPTVTSPPTSAPRIFTFGRGETGSLKRNPTLSQESSSNNRFTSLGRPRESITSNYRDNSSSRKDATTTNHRNSLSSQYHRNALLSNNGTTSLNRPKFNLKSSGGSSILYSTSFRNRQDPGPASLTRRGSDSHDPPTQSQRWREQNDNAVAGKAGEKVSSNITRDGAVLIPIRDWNSR</sequence>
<feature type="compositionally biased region" description="Polar residues" evidence="1">
    <location>
        <begin position="1154"/>
        <end position="1171"/>
    </location>
</feature>
<feature type="compositionally biased region" description="Polar residues" evidence="1">
    <location>
        <begin position="851"/>
        <end position="862"/>
    </location>
</feature>
<organism evidence="2 3">
    <name type="scientific">Cherax quadricarinatus</name>
    <name type="common">Australian red claw crayfish</name>
    <dbReference type="NCBI Taxonomy" id="27406"/>
    <lineage>
        <taxon>Eukaryota</taxon>
        <taxon>Metazoa</taxon>
        <taxon>Ecdysozoa</taxon>
        <taxon>Arthropoda</taxon>
        <taxon>Crustacea</taxon>
        <taxon>Multicrustacea</taxon>
        <taxon>Malacostraca</taxon>
        <taxon>Eumalacostraca</taxon>
        <taxon>Eucarida</taxon>
        <taxon>Decapoda</taxon>
        <taxon>Pleocyemata</taxon>
        <taxon>Astacidea</taxon>
        <taxon>Parastacoidea</taxon>
        <taxon>Parastacidae</taxon>
        <taxon>Cherax</taxon>
    </lineage>
</organism>
<feature type="compositionally biased region" description="Polar residues" evidence="1">
    <location>
        <begin position="1195"/>
        <end position="1222"/>
    </location>
</feature>
<feature type="region of interest" description="Disordered" evidence="1">
    <location>
        <begin position="1"/>
        <end position="70"/>
    </location>
</feature>
<comment type="caution">
    <text evidence="2">The sequence shown here is derived from an EMBL/GenBank/DDBJ whole genome shotgun (WGS) entry which is preliminary data.</text>
</comment>
<feature type="compositionally biased region" description="Basic and acidic residues" evidence="1">
    <location>
        <begin position="680"/>
        <end position="690"/>
    </location>
</feature>
<feature type="region of interest" description="Disordered" evidence="1">
    <location>
        <begin position="851"/>
        <end position="994"/>
    </location>
</feature>
<feature type="compositionally biased region" description="Low complexity" evidence="1">
    <location>
        <begin position="970"/>
        <end position="988"/>
    </location>
</feature>
<feature type="compositionally biased region" description="Low complexity" evidence="1">
    <location>
        <begin position="905"/>
        <end position="915"/>
    </location>
</feature>